<organism evidence="6 7">
    <name type="scientific">Phaeodactylum tricornutum (strain CCAP 1055/1)</name>
    <dbReference type="NCBI Taxonomy" id="556484"/>
    <lineage>
        <taxon>Eukaryota</taxon>
        <taxon>Sar</taxon>
        <taxon>Stramenopiles</taxon>
        <taxon>Ochrophyta</taxon>
        <taxon>Bacillariophyta</taxon>
        <taxon>Bacillariophyceae</taxon>
        <taxon>Bacillariophycidae</taxon>
        <taxon>Naviculales</taxon>
        <taxon>Phaeodactylaceae</taxon>
        <taxon>Phaeodactylum</taxon>
    </lineage>
</organism>
<dbReference type="InterPro" id="IPR010920">
    <property type="entry name" value="LSM_dom_sf"/>
</dbReference>
<dbReference type="SUPFAM" id="SSF51905">
    <property type="entry name" value="FAD/NAD(P)-binding domain"/>
    <property type="match status" value="1"/>
</dbReference>
<keyword evidence="1" id="KW-0285">Flavoprotein</keyword>
<dbReference type="OrthoDB" id="655030at2759"/>
<evidence type="ECO:0000256" key="2">
    <source>
        <dbReference type="ARBA" id="ARBA00022827"/>
    </source>
</evidence>
<dbReference type="GO" id="GO:0071949">
    <property type="term" value="F:FAD binding"/>
    <property type="evidence" value="ECO:0007669"/>
    <property type="project" value="InterPro"/>
</dbReference>
<dbReference type="AlphaFoldDB" id="B7FZ78"/>
<reference evidence="7" key="2">
    <citation type="submission" date="2008-08" db="EMBL/GenBank/DDBJ databases">
        <authorList>
            <consortium name="Diatom Consortium"/>
            <person name="Grigoriev I."/>
            <person name="Grimwood J."/>
            <person name="Kuo A."/>
            <person name="Otillar R.P."/>
            <person name="Salamov A."/>
            <person name="Detter J.C."/>
            <person name="Lindquist E."/>
            <person name="Shapiro H."/>
            <person name="Lucas S."/>
            <person name="Glavina del Rio T."/>
            <person name="Pitluck S."/>
            <person name="Rokhsar D."/>
            <person name="Bowler C."/>
        </authorList>
    </citation>
    <scope>GENOME REANNOTATION</scope>
    <source>
        <strain evidence="7">CCAP 1055/1</strain>
    </source>
</reference>
<dbReference type="SUPFAM" id="SSF50182">
    <property type="entry name" value="Sm-like ribonucleoproteins"/>
    <property type="match status" value="1"/>
</dbReference>
<dbReference type="EMBL" id="CM000611">
    <property type="protein sequence ID" value="EEC48294.1"/>
    <property type="molecule type" value="Genomic_DNA"/>
</dbReference>
<dbReference type="InParanoid" id="B7FZ78"/>
<evidence type="ECO:0000256" key="1">
    <source>
        <dbReference type="ARBA" id="ARBA00022630"/>
    </source>
</evidence>
<evidence type="ECO:0000256" key="4">
    <source>
        <dbReference type="ARBA" id="ARBA00023033"/>
    </source>
</evidence>
<dbReference type="GO" id="GO:0003723">
    <property type="term" value="F:RNA binding"/>
    <property type="evidence" value="ECO:0007669"/>
    <property type="project" value="InterPro"/>
</dbReference>
<keyword evidence="4" id="KW-0503">Monooxygenase</keyword>
<sequence length="598" mass="66239">MADQSAARKTLPSLLRHFEGTELTVELKTGRLYRGTLSSADQAMNLTLEDASLLQRLIVNQQHKGAFRRGSSSAAVPSTLSLVHIRGSTIRFIHFPDQLDLTLTIKQGIDRSWRMEHNSEPGWDETTTIHEGPFTVCPKCHGDGHIVHQASKKQKLRHKRARTNGDYTDTPAPQRLETCRECDSSGLVQSDTDPPVDTTLPEIAVVGGGLAGLALAAACRHRGMKYTVYERDLDFHQRSQGLDSDGIMSTKHVVHEPDGAIVGEWGLRKWGRSERAKKPKRQNIHIARQSLRWQLYKAAGGRTANIAWNHRLLQYKQRVDAPGWELKFQVDDQIIAHKADLIVGADGLRSQVRRSLIGEDRTPLRFLDCIVILGICPIAGISLEGQQSDLLDGETVFQTADGVTRIYIMPFTTTAYMWQLSFPMAEEQALSLSSKGPSALKKEAIRRCQSWHTPVPDILYSTPIELVSGYPVYDRALLTPELLQETASVTLVGDACHPMSPFKGQGANQALLDALALVRSIYKHCKTAGSYDSNSLERAVKEFEVEMLVRSAVKVEASAEAARFLHTEIAIQKGNVTRGAASRSILIKSNEEDTATTE</sequence>
<dbReference type="PaxDb" id="2850-Phatr45936"/>
<reference evidence="6 7" key="1">
    <citation type="journal article" date="2008" name="Nature">
        <title>The Phaeodactylum genome reveals the evolutionary history of diatom genomes.</title>
        <authorList>
            <person name="Bowler C."/>
            <person name="Allen A.E."/>
            <person name="Badger J.H."/>
            <person name="Grimwood J."/>
            <person name="Jabbari K."/>
            <person name="Kuo A."/>
            <person name="Maheswari U."/>
            <person name="Martens C."/>
            <person name="Maumus F."/>
            <person name="Otillar R.P."/>
            <person name="Rayko E."/>
            <person name="Salamov A."/>
            <person name="Vandepoele K."/>
            <person name="Beszteri B."/>
            <person name="Gruber A."/>
            <person name="Heijde M."/>
            <person name="Katinka M."/>
            <person name="Mock T."/>
            <person name="Valentin K."/>
            <person name="Verret F."/>
            <person name="Berges J.A."/>
            <person name="Brownlee C."/>
            <person name="Cadoret J.P."/>
            <person name="Chiovitti A."/>
            <person name="Choi C.J."/>
            <person name="Coesel S."/>
            <person name="De Martino A."/>
            <person name="Detter J.C."/>
            <person name="Durkin C."/>
            <person name="Falciatore A."/>
            <person name="Fournet J."/>
            <person name="Haruta M."/>
            <person name="Huysman M.J."/>
            <person name="Jenkins B.D."/>
            <person name="Jiroutova K."/>
            <person name="Jorgensen R.E."/>
            <person name="Joubert Y."/>
            <person name="Kaplan A."/>
            <person name="Kroger N."/>
            <person name="Kroth P.G."/>
            <person name="La Roche J."/>
            <person name="Lindquist E."/>
            <person name="Lommer M."/>
            <person name="Martin-Jezequel V."/>
            <person name="Lopez P.J."/>
            <person name="Lucas S."/>
            <person name="Mangogna M."/>
            <person name="McGinnis K."/>
            <person name="Medlin L.K."/>
            <person name="Montsant A."/>
            <person name="Oudot-Le Secq M.P."/>
            <person name="Napoli C."/>
            <person name="Obornik M."/>
            <person name="Parker M.S."/>
            <person name="Petit J.L."/>
            <person name="Porcel B.M."/>
            <person name="Poulsen N."/>
            <person name="Robison M."/>
            <person name="Rychlewski L."/>
            <person name="Rynearson T.A."/>
            <person name="Schmutz J."/>
            <person name="Shapiro H."/>
            <person name="Siaut M."/>
            <person name="Stanley M."/>
            <person name="Sussman M.R."/>
            <person name="Taylor A.R."/>
            <person name="Vardi A."/>
            <person name="von Dassow P."/>
            <person name="Vyverman W."/>
            <person name="Willis A."/>
            <person name="Wyrwicz L.S."/>
            <person name="Rokhsar D.S."/>
            <person name="Weissenbach J."/>
            <person name="Armbrust E.V."/>
            <person name="Green B.R."/>
            <person name="Van de Peer Y."/>
            <person name="Grigoriev I.V."/>
        </authorList>
    </citation>
    <scope>NUCLEOTIDE SEQUENCE [LARGE SCALE GENOMIC DNA]</scope>
    <source>
        <strain evidence="6 7">CCAP 1055/1</strain>
    </source>
</reference>
<feature type="domain" description="Sm" evidence="5">
    <location>
        <begin position="10"/>
        <end position="99"/>
    </location>
</feature>
<dbReference type="PANTHER" id="PTHR46972">
    <property type="entry name" value="MONOOXYGENASE ASQM-RELATED"/>
    <property type="match status" value="1"/>
</dbReference>
<dbReference type="HOGENOM" id="CLU_009665_17_0_1"/>
<dbReference type="PRINTS" id="PR00420">
    <property type="entry name" value="RNGMNOXGNASE"/>
</dbReference>
<keyword evidence="2" id="KW-0274">FAD</keyword>
<dbReference type="SMART" id="SM00651">
    <property type="entry name" value="Sm"/>
    <property type="match status" value="1"/>
</dbReference>
<dbReference type="RefSeq" id="XP_002180103.1">
    <property type="nucleotide sequence ID" value="XM_002180067.1"/>
</dbReference>
<dbReference type="InterPro" id="IPR036188">
    <property type="entry name" value="FAD/NAD-bd_sf"/>
</dbReference>
<gene>
    <name evidence="6" type="ORF">PHATRDRAFT_45936</name>
</gene>
<dbReference type="InterPro" id="IPR001163">
    <property type="entry name" value="Sm_dom_euk/arc"/>
</dbReference>
<dbReference type="InterPro" id="IPR002938">
    <property type="entry name" value="FAD-bd"/>
</dbReference>
<dbReference type="Gene3D" id="2.30.30.100">
    <property type="match status" value="1"/>
</dbReference>
<proteinExistence type="predicted"/>
<dbReference type="Proteomes" id="UP000000759">
    <property type="component" value="Chromosome 8"/>
</dbReference>
<evidence type="ECO:0000313" key="6">
    <source>
        <dbReference type="EMBL" id="EEC48294.1"/>
    </source>
</evidence>
<dbReference type="InterPro" id="IPR047575">
    <property type="entry name" value="Sm"/>
</dbReference>
<dbReference type="KEGG" id="pti:PHATRDRAFT_45936"/>
<keyword evidence="3" id="KW-0560">Oxidoreductase</keyword>
<dbReference type="GO" id="GO:0004497">
    <property type="term" value="F:monooxygenase activity"/>
    <property type="evidence" value="ECO:0007669"/>
    <property type="project" value="UniProtKB-KW"/>
</dbReference>
<name>B7FZ78_PHATC</name>
<protein>
    <recommendedName>
        <fullName evidence="5">Sm domain-containing protein</fullName>
    </recommendedName>
</protein>
<dbReference type="PROSITE" id="PS52002">
    <property type="entry name" value="SM"/>
    <property type="match status" value="1"/>
</dbReference>
<evidence type="ECO:0000256" key="3">
    <source>
        <dbReference type="ARBA" id="ARBA00023002"/>
    </source>
</evidence>
<dbReference type="Pfam" id="PF01494">
    <property type="entry name" value="FAD_binding_3"/>
    <property type="match status" value="1"/>
</dbReference>
<dbReference type="Gene3D" id="3.50.50.60">
    <property type="entry name" value="FAD/NAD(P)-binding domain"/>
    <property type="match status" value="1"/>
</dbReference>
<dbReference type="eggNOG" id="KOG2614">
    <property type="taxonomic scope" value="Eukaryota"/>
</dbReference>
<dbReference type="GeneID" id="7201015"/>
<evidence type="ECO:0000259" key="5">
    <source>
        <dbReference type="PROSITE" id="PS52002"/>
    </source>
</evidence>
<accession>B7FZ78</accession>
<keyword evidence="7" id="KW-1185">Reference proteome</keyword>
<dbReference type="STRING" id="556484.B7FZ78"/>
<dbReference type="PANTHER" id="PTHR46972:SF1">
    <property type="entry name" value="FAD DEPENDENT OXIDOREDUCTASE DOMAIN-CONTAINING PROTEIN"/>
    <property type="match status" value="1"/>
</dbReference>
<dbReference type="Pfam" id="PF01423">
    <property type="entry name" value="LSM"/>
    <property type="match status" value="1"/>
</dbReference>
<dbReference type="OMA" id="YARETWM"/>
<evidence type="ECO:0000313" key="7">
    <source>
        <dbReference type="Proteomes" id="UP000000759"/>
    </source>
</evidence>
<dbReference type="Pfam" id="PF13450">
    <property type="entry name" value="NAD_binding_8"/>
    <property type="match status" value="1"/>
</dbReference>